<name>A0A6B0UC62_IXORI</name>
<sequence>MVPPTALALPLTRAFVAARGRETWNARRLVFFTLEGEETRGGELCVRAQCEKRTHAQCTQLVERESGESNVQLLERGKEESCACVVRVRTTTPRDIDPSKRCSASNK</sequence>
<protein>
    <submittedName>
        <fullName evidence="1">Uncharacterized protein</fullName>
    </submittedName>
</protein>
<organism evidence="1">
    <name type="scientific">Ixodes ricinus</name>
    <name type="common">Common tick</name>
    <name type="synonym">Acarus ricinus</name>
    <dbReference type="NCBI Taxonomy" id="34613"/>
    <lineage>
        <taxon>Eukaryota</taxon>
        <taxon>Metazoa</taxon>
        <taxon>Ecdysozoa</taxon>
        <taxon>Arthropoda</taxon>
        <taxon>Chelicerata</taxon>
        <taxon>Arachnida</taxon>
        <taxon>Acari</taxon>
        <taxon>Parasitiformes</taxon>
        <taxon>Ixodida</taxon>
        <taxon>Ixodoidea</taxon>
        <taxon>Ixodidae</taxon>
        <taxon>Ixodinae</taxon>
        <taxon>Ixodes</taxon>
    </lineage>
</organism>
<reference evidence="1" key="1">
    <citation type="submission" date="2019-12" db="EMBL/GenBank/DDBJ databases">
        <title>An insight into the sialome of adult female Ixodes ricinus ticks feeding for 6 days.</title>
        <authorList>
            <person name="Perner J."/>
            <person name="Ribeiro J.M.C."/>
        </authorList>
    </citation>
    <scope>NUCLEOTIDE SEQUENCE</scope>
    <source>
        <strain evidence="1">Semi-engorged</strain>
        <tissue evidence="1">Salivary glands</tissue>
    </source>
</reference>
<proteinExistence type="predicted"/>
<accession>A0A6B0UC62</accession>
<dbReference type="AlphaFoldDB" id="A0A6B0UC62"/>
<dbReference type="EMBL" id="GIFC01007255">
    <property type="protein sequence ID" value="MXU89338.1"/>
    <property type="molecule type" value="Transcribed_RNA"/>
</dbReference>
<evidence type="ECO:0000313" key="1">
    <source>
        <dbReference type="EMBL" id="MXU89338.1"/>
    </source>
</evidence>